<dbReference type="Proteomes" id="UP001607302">
    <property type="component" value="Unassembled WGS sequence"/>
</dbReference>
<reference evidence="2 3" key="1">
    <citation type="journal article" date="2024" name="Ann. Entomol. Soc. Am.">
        <title>Genomic analyses of the southern and eastern yellowjacket wasps (Hymenoptera: Vespidae) reveal evolutionary signatures of social life.</title>
        <authorList>
            <person name="Catto M.A."/>
            <person name="Caine P.B."/>
            <person name="Orr S.E."/>
            <person name="Hunt B.G."/>
            <person name="Goodisman M.A.D."/>
        </authorList>
    </citation>
    <scope>NUCLEOTIDE SEQUENCE [LARGE SCALE GENOMIC DNA]</scope>
    <source>
        <strain evidence="2">233</strain>
        <tissue evidence="2">Head and thorax</tissue>
    </source>
</reference>
<evidence type="ECO:0000313" key="3">
    <source>
        <dbReference type="Proteomes" id="UP001607302"/>
    </source>
</evidence>
<feature type="region of interest" description="Disordered" evidence="1">
    <location>
        <begin position="1"/>
        <end position="20"/>
    </location>
</feature>
<name>A0ABD2BP19_VESSQ</name>
<proteinExistence type="predicted"/>
<organism evidence="2 3">
    <name type="scientific">Vespula squamosa</name>
    <name type="common">Southern yellow jacket</name>
    <name type="synonym">Wasp</name>
    <dbReference type="NCBI Taxonomy" id="30214"/>
    <lineage>
        <taxon>Eukaryota</taxon>
        <taxon>Metazoa</taxon>
        <taxon>Ecdysozoa</taxon>
        <taxon>Arthropoda</taxon>
        <taxon>Hexapoda</taxon>
        <taxon>Insecta</taxon>
        <taxon>Pterygota</taxon>
        <taxon>Neoptera</taxon>
        <taxon>Endopterygota</taxon>
        <taxon>Hymenoptera</taxon>
        <taxon>Apocrita</taxon>
        <taxon>Aculeata</taxon>
        <taxon>Vespoidea</taxon>
        <taxon>Vespidae</taxon>
        <taxon>Vespinae</taxon>
        <taxon>Vespula</taxon>
    </lineage>
</organism>
<gene>
    <name evidence="2" type="ORF">V1478_004022</name>
</gene>
<dbReference type="AlphaFoldDB" id="A0ABD2BP19"/>
<evidence type="ECO:0000313" key="2">
    <source>
        <dbReference type="EMBL" id="KAL2734324.1"/>
    </source>
</evidence>
<dbReference type="EMBL" id="JAUDFV010000074">
    <property type="protein sequence ID" value="KAL2734324.1"/>
    <property type="molecule type" value="Genomic_DNA"/>
</dbReference>
<keyword evidence="3" id="KW-1185">Reference proteome</keyword>
<sequence>MFNQIFGARNDKQRNPTGNVRVQAQRRYYLDKIKADKYSRNYVNDFLLSKFFNFDFDQKRITKNKMKDKLFQQQYSDQIE</sequence>
<evidence type="ECO:0000256" key="1">
    <source>
        <dbReference type="SAM" id="MobiDB-lite"/>
    </source>
</evidence>
<comment type="caution">
    <text evidence="2">The sequence shown here is derived from an EMBL/GenBank/DDBJ whole genome shotgun (WGS) entry which is preliminary data.</text>
</comment>
<accession>A0ABD2BP19</accession>
<protein>
    <submittedName>
        <fullName evidence="2">Uncharacterized protein</fullName>
    </submittedName>
</protein>